<dbReference type="Proteomes" id="UP001341840">
    <property type="component" value="Unassembled WGS sequence"/>
</dbReference>
<feature type="compositionally biased region" description="Basic and acidic residues" evidence="1">
    <location>
        <begin position="813"/>
        <end position="842"/>
    </location>
</feature>
<feature type="compositionally biased region" description="Low complexity" evidence="1">
    <location>
        <begin position="717"/>
        <end position="730"/>
    </location>
</feature>
<feature type="region of interest" description="Disordered" evidence="1">
    <location>
        <begin position="799"/>
        <end position="842"/>
    </location>
</feature>
<evidence type="ECO:0000259" key="2">
    <source>
        <dbReference type="PROSITE" id="PS50076"/>
    </source>
</evidence>
<dbReference type="Gene3D" id="1.10.287.110">
    <property type="entry name" value="DnaJ domain"/>
    <property type="match status" value="1"/>
</dbReference>
<feature type="compositionally biased region" description="Pro residues" evidence="1">
    <location>
        <begin position="410"/>
        <end position="422"/>
    </location>
</feature>
<feature type="compositionally biased region" description="Polar residues" evidence="1">
    <location>
        <begin position="216"/>
        <end position="250"/>
    </location>
</feature>
<dbReference type="PANTHER" id="PTHR23172">
    <property type="entry name" value="AUXILIN/CYCLIN G-ASSOCIATED KINASE-RELATED"/>
    <property type="match status" value="1"/>
</dbReference>
<feature type="compositionally biased region" description="Polar residues" evidence="1">
    <location>
        <begin position="294"/>
        <end position="319"/>
    </location>
</feature>
<feature type="compositionally biased region" description="Low complexity" evidence="1">
    <location>
        <begin position="446"/>
        <end position="471"/>
    </location>
</feature>
<feature type="compositionally biased region" description="Basic and acidic residues" evidence="1">
    <location>
        <begin position="511"/>
        <end position="716"/>
    </location>
</feature>
<feature type="compositionally biased region" description="Polar residues" evidence="1">
    <location>
        <begin position="48"/>
        <end position="61"/>
    </location>
</feature>
<dbReference type="PANTHER" id="PTHR23172:SF19">
    <property type="entry name" value="J DOMAIN-CONTAINING PROTEIN"/>
    <property type="match status" value="1"/>
</dbReference>
<evidence type="ECO:0000313" key="4">
    <source>
        <dbReference type="Proteomes" id="UP001341840"/>
    </source>
</evidence>
<feature type="compositionally biased region" description="Low complexity" evidence="1">
    <location>
        <begin position="743"/>
        <end position="758"/>
    </location>
</feature>
<gene>
    <name evidence="3" type="ORF">PIB30_048258</name>
</gene>
<dbReference type="SUPFAM" id="SSF46565">
    <property type="entry name" value="Chaperone J-domain"/>
    <property type="match status" value="1"/>
</dbReference>
<dbReference type="InterPro" id="IPR001623">
    <property type="entry name" value="DnaJ_domain"/>
</dbReference>
<reference evidence="3 4" key="1">
    <citation type="journal article" date="2023" name="Plants (Basel)">
        <title>Bridging the Gap: Combining Genomics and Transcriptomics Approaches to Understand Stylosanthes scabra, an Orphan Legume from the Brazilian Caatinga.</title>
        <authorList>
            <person name="Ferreira-Neto J.R.C."/>
            <person name="da Silva M.D."/>
            <person name="Binneck E."/>
            <person name="de Melo N.F."/>
            <person name="da Silva R.H."/>
            <person name="de Melo A.L.T.M."/>
            <person name="Pandolfi V."/>
            <person name="Bustamante F.O."/>
            <person name="Brasileiro-Vidal A.C."/>
            <person name="Benko-Iseppon A.M."/>
        </authorList>
    </citation>
    <scope>NUCLEOTIDE SEQUENCE [LARGE SCALE GENOMIC DNA]</scope>
    <source>
        <tissue evidence="3">Leaves</tissue>
    </source>
</reference>
<sequence>MNDFDGLLTTDFGFKPQGKSAPMAASKGSSNFSTATSSLNFDLGSKPPRTSNSFSGGTDSLFSDHKNQDSDGFGDIFGGSARFADKSDGRGTSDAAFNLDSMFSSSRSVNLPPVYDKPVYDDDIFDGVPGLKSTSSSKVAYDDVFTGAGGGSGSGGSAFDDLLGGFGKAEQESKSSSGRRVEKEDKDVADFDELLPGFGSSKSSSDRLTPDVGLSSEPTINASKTPSAATENPFNAFESASSPVDSTSGHFTDPLEEISKPSSSRSTKNDRSSKSNGAVYDDIDPFDGLGQSVPAFSSERSNRKGSNSPPQRSNASTGWTGDRESTEKSYSRSPEQENDFHQAPFEVPTYSSNSNKPARHRSTSPPYDNGGFRQTNVQADMPPSYEENLESSDDIWLTVSEVPLFTQPTAAPPPSRPPPPRPVHIHKSGTGSSASTTNVLKKDSEFSSFPSSAQFSQVPKSTAAAKLSSTSQFDEFEDFAMGRSHGNNEDLGNGFPDEELEMNSAAAAMKEAMDKAEAKFRHAKEVRERESTKAARSRETVQTEKDDRAVLEERERQERLDRERQQKEREEKEKERQRFEREREREMARQAVERATREARERAAIEARQRAQRAAVEKANAEARERAERAAVQRAQAEARERAAAEAKQRAERAAAEARERSAAETRERAEKEARDKAARERATAEARVKAAERAAVERAAAEARERAAAEARERAAAAARMKQQQQQNNENDLESFFSMGARASSVPRPPRTSSSDSVFDAQFQSDVTRKSTSVSSSMKKASSSVNIVDDLSSIFGTAPSSGEFQEVEGESEERRRARMERHQRAQERAAKALAEKNQRDLQTQREQAERHRLAETLDFEIKRWAAGKEGNLRALLSTLQYVLWPECGWQPVSLTDLITGAAVKKAYRKATLCIHPDKVQQKGATLQQKYIAEKVFDLLKEAWNKFNSEELF</sequence>
<dbReference type="EMBL" id="JASCZI010272175">
    <property type="protein sequence ID" value="MED6220788.1"/>
    <property type="molecule type" value="Genomic_DNA"/>
</dbReference>
<keyword evidence="4" id="KW-1185">Reference proteome</keyword>
<dbReference type="InterPro" id="IPR036869">
    <property type="entry name" value="J_dom_sf"/>
</dbReference>
<name>A0ABU6ZFR5_9FABA</name>
<feature type="compositionally biased region" description="Basic and acidic residues" evidence="1">
    <location>
        <begin position="321"/>
        <end position="340"/>
    </location>
</feature>
<proteinExistence type="predicted"/>
<organism evidence="3 4">
    <name type="scientific">Stylosanthes scabra</name>
    <dbReference type="NCBI Taxonomy" id="79078"/>
    <lineage>
        <taxon>Eukaryota</taxon>
        <taxon>Viridiplantae</taxon>
        <taxon>Streptophyta</taxon>
        <taxon>Embryophyta</taxon>
        <taxon>Tracheophyta</taxon>
        <taxon>Spermatophyta</taxon>
        <taxon>Magnoliopsida</taxon>
        <taxon>eudicotyledons</taxon>
        <taxon>Gunneridae</taxon>
        <taxon>Pentapetalae</taxon>
        <taxon>rosids</taxon>
        <taxon>fabids</taxon>
        <taxon>Fabales</taxon>
        <taxon>Fabaceae</taxon>
        <taxon>Papilionoideae</taxon>
        <taxon>50 kb inversion clade</taxon>
        <taxon>dalbergioids sensu lato</taxon>
        <taxon>Dalbergieae</taxon>
        <taxon>Pterocarpus clade</taxon>
        <taxon>Stylosanthes</taxon>
    </lineage>
</organism>
<feature type="region of interest" description="Disordered" evidence="1">
    <location>
        <begin position="143"/>
        <end position="760"/>
    </location>
</feature>
<feature type="compositionally biased region" description="Polar residues" evidence="1">
    <location>
        <begin position="27"/>
        <end position="40"/>
    </location>
</feature>
<protein>
    <recommendedName>
        <fullName evidence="2">J domain-containing protein</fullName>
    </recommendedName>
</protein>
<feature type="compositionally biased region" description="Basic and acidic residues" evidence="1">
    <location>
        <begin position="169"/>
        <end position="189"/>
    </location>
</feature>
<dbReference type="PROSITE" id="PS50076">
    <property type="entry name" value="DNAJ_2"/>
    <property type="match status" value="1"/>
</dbReference>
<feature type="region of interest" description="Disordered" evidence="1">
    <location>
        <begin position="1"/>
        <end position="67"/>
    </location>
</feature>
<evidence type="ECO:0000313" key="3">
    <source>
        <dbReference type="EMBL" id="MED6220788.1"/>
    </source>
</evidence>
<dbReference type="CDD" id="cd06257">
    <property type="entry name" value="DnaJ"/>
    <property type="match status" value="1"/>
</dbReference>
<feature type="compositionally biased region" description="Gly residues" evidence="1">
    <location>
        <begin position="147"/>
        <end position="156"/>
    </location>
</feature>
<feature type="domain" description="J" evidence="2">
    <location>
        <begin position="888"/>
        <end position="952"/>
    </location>
</feature>
<feature type="compositionally biased region" description="Polar residues" evidence="1">
    <location>
        <begin position="429"/>
        <end position="439"/>
    </location>
</feature>
<comment type="caution">
    <text evidence="3">The sequence shown here is derived from an EMBL/GenBank/DDBJ whole genome shotgun (WGS) entry which is preliminary data.</text>
</comment>
<evidence type="ECO:0000256" key="1">
    <source>
        <dbReference type="SAM" id="MobiDB-lite"/>
    </source>
</evidence>
<accession>A0ABU6ZFR5</accession>